<protein>
    <recommendedName>
        <fullName evidence="1">PPM-type phosphatase domain-containing protein</fullName>
    </recommendedName>
</protein>
<organism evidence="2 3">
    <name type="scientific">Cystobacter ferrugineus</name>
    <dbReference type="NCBI Taxonomy" id="83449"/>
    <lineage>
        <taxon>Bacteria</taxon>
        <taxon>Pseudomonadati</taxon>
        <taxon>Myxococcota</taxon>
        <taxon>Myxococcia</taxon>
        <taxon>Myxococcales</taxon>
        <taxon>Cystobacterineae</taxon>
        <taxon>Archangiaceae</taxon>
        <taxon>Cystobacter</taxon>
    </lineage>
</organism>
<dbReference type="EMBL" id="MPIN01000012">
    <property type="protein sequence ID" value="OJH36003.1"/>
    <property type="molecule type" value="Genomic_DNA"/>
</dbReference>
<dbReference type="RefSeq" id="WP_071903029.1">
    <property type="nucleotide sequence ID" value="NZ_MPIN01000012.1"/>
</dbReference>
<dbReference type="InterPro" id="IPR001932">
    <property type="entry name" value="PPM-type_phosphatase-like_dom"/>
</dbReference>
<feature type="domain" description="PPM-type phosphatase" evidence="1">
    <location>
        <begin position="15"/>
        <end position="188"/>
    </location>
</feature>
<comment type="caution">
    <text evidence="2">The sequence shown here is derived from an EMBL/GenBank/DDBJ whole genome shotgun (WGS) entry which is preliminary data.</text>
</comment>
<evidence type="ECO:0000259" key="1">
    <source>
        <dbReference type="Pfam" id="PF13672"/>
    </source>
</evidence>
<dbReference type="AlphaFoldDB" id="A0A1L9B1F4"/>
<keyword evidence="3" id="KW-1185">Reference proteome</keyword>
<reference evidence="2 3" key="2">
    <citation type="submission" date="2016-12" db="EMBL/GenBank/DDBJ databases">
        <title>Draft Genome Sequence of Cystobacter ferrugineus Strain Cbfe23.</title>
        <authorList>
            <person name="Akbar S."/>
            <person name="Dowd S.E."/>
            <person name="Stevens D.C."/>
        </authorList>
    </citation>
    <scope>NUCLEOTIDE SEQUENCE [LARGE SCALE GENOMIC DNA]</scope>
    <source>
        <strain evidence="2 3">Cbfe23</strain>
    </source>
</reference>
<dbReference type="Proteomes" id="UP000182229">
    <property type="component" value="Unassembled WGS sequence"/>
</dbReference>
<evidence type="ECO:0000313" key="2">
    <source>
        <dbReference type="EMBL" id="OJH36003.1"/>
    </source>
</evidence>
<dbReference type="STRING" id="83449.BON30_35985"/>
<proteinExistence type="predicted"/>
<reference evidence="3" key="1">
    <citation type="submission" date="2016-11" db="EMBL/GenBank/DDBJ databases">
        <authorList>
            <person name="Shukria A."/>
            <person name="Stevens D.C."/>
        </authorList>
    </citation>
    <scope>NUCLEOTIDE SEQUENCE [LARGE SCALE GENOMIC DNA]</scope>
    <source>
        <strain evidence="3">Cbfe23</strain>
    </source>
</reference>
<evidence type="ECO:0000313" key="3">
    <source>
        <dbReference type="Proteomes" id="UP000182229"/>
    </source>
</evidence>
<name>A0A1L9B1F4_9BACT</name>
<dbReference type="Gene3D" id="3.60.40.10">
    <property type="entry name" value="PPM-type phosphatase domain"/>
    <property type="match status" value="1"/>
</dbReference>
<dbReference type="SUPFAM" id="SSF81606">
    <property type="entry name" value="PP2C-like"/>
    <property type="match status" value="1"/>
</dbReference>
<dbReference type="OrthoDB" id="570013at2"/>
<gene>
    <name evidence="2" type="ORF">BON30_35985</name>
</gene>
<dbReference type="InterPro" id="IPR036457">
    <property type="entry name" value="PPM-type-like_dom_sf"/>
</dbReference>
<sequence>MSPLPFELAAATVQGREHARAGRNNQDAFFTRTSPRGLAAAVADGCGSGRQSELGAQLGARRAVEGALALLEEGVSPGSPGFLARLEADLLCFLGGLARELGPSAVGEALLFTLVGAVLTPDEVLVFCAGDGLWALNGEVHPIGPFPGNAPPYLAYGLFKPGTGSLCSLTLRPTAEVHSLVLGTDGAADLGGLAGACVPDSDEPVGPLSRLWTEDRYFSHPDALRRRLWLLNRESVRADFTARRLVRVPGLLADDTTLVILRRQRERN</sequence>
<dbReference type="Pfam" id="PF13672">
    <property type="entry name" value="PP2C_2"/>
    <property type="match status" value="1"/>
</dbReference>
<accession>A0A1L9B1F4</accession>